<dbReference type="Proteomes" id="UP001732700">
    <property type="component" value="Chromosome 2A"/>
</dbReference>
<evidence type="ECO:0000313" key="2">
    <source>
        <dbReference type="Proteomes" id="UP001732700"/>
    </source>
</evidence>
<sequence>MAANAQRLPHVILGTSHHQPALAPAWLSANQASASTVPTMPMSYVAAPPHQQGYQSSYMVTPPPSVGGQDQYTEFLALAAVDLAKRGATLHGSVRSHEMVAGYKRKRDEQSGPMLGTGYVQQQDTIVIDPFLIDHAANMWNTLADQRQKHMRLITSVVEDRVAKRLKSKDLEVDLLMGVNGVLQEQLKNLHREVQVWRDFARSNESTVSVLRADLQCTRAQAVRGQGADDTSSCCWGDNHMVFYREPEAALSVGRCKECGQGKAVVLLLPCSHLCVCVPCAAMTRACPACGCAKTGSIRVNFS</sequence>
<dbReference type="EnsemblPlants" id="AVESA.00010b.r2.2AG0253420.1">
    <property type="protein sequence ID" value="AVESA.00010b.r2.2AG0253420.1.CDS"/>
    <property type="gene ID" value="AVESA.00010b.r2.2AG0253420"/>
</dbReference>
<accession>A0ACD5UHM3</accession>
<evidence type="ECO:0000313" key="1">
    <source>
        <dbReference type="EnsemblPlants" id="AVESA.00010b.r2.2AG0253420.1.CDS"/>
    </source>
</evidence>
<keyword evidence="2" id="KW-1185">Reference proteome</keyword>
<organism evidence="1 2">
    <name type="scientific">Avena sativa</name>
    <name type="common">Oat</name>
    <dbReference type="NCBI Taxonomy" id="4498"/>
    <lineage>
        <taxon>Eukaryota</taxon>
        <taxon>Viridiplantae</taxon>
        <taxon>Streptophyta</taxon>
        <taxon>Embryophyta</taxon>
        <taxon>Tracheophyta</taxon>
        <taxon>Spermatophyta</taxon>
        <taxon>Magnoliopsida</taxon>
        <taxon>Liliopsida</taxon>
        <taxon>Poales</taxon>
        <taxon>Poaceae</taxon>
        <taxon>BOP clade</taxon>
        <taxon>Pooideae</taxon>
        <taxon>Poodae</taxon>
        <taxon>Poeae</taxon>
        <taxon>Poeae Chloroplast Group 1 (Aveneae type)</taxon>
        <taxon>Aveninae</taxon>
        <taxon>Avena</taxon>
    </lineage>
</organism>
<proteinExistence type="predicted"/>
<name>A0ACD5UHM3_AVESA</name>
<reference evidence="1" key="2">
    <citation type="submission" date="2025-09" db="UniProtKB">
        <authorList>
            <consortium name="EnsemblPlants"/>
        </authorList>
    </citation>
    <scope>IDENTIFICATION</scope>
</reference>
<reference evidence="1" key="1">
    <citation type="submission" date="2021-05" db="EMBL/GenBank/DDBJ databases">
        <authorList>
            <person name="Scholz U."/>
            <person name="Mascher M."/>
            <person name="Fiebig A."/>
        </authorList>
    </citation>
    <scope>NUCLEOTIDE SEQUENCE [LARGE SCALE GENOMIC DNA]</scope>
</reference>
<protein>
    <submittedName>
        <fullName evidence="1">Uncharacterized protein</fullName>
    </submittedName>
</protein>